<dbReference type="GO" id="GO:0032259">
    <property type="term" value="P:methylation"/>
    <property type="evidence" value="ECO:0007669"/>
    <property type="project" value="UniProtKB-KW"/>
</dbReference>
<keyword evidence="2" id="KW-0808">Transferase</keyword>
<evidence type="ECO:0000256" key="1">
    <source>
        <dbReference type="ARBA" id="ARBA00022603"/>
    </source>
</evidence>
<name>A0AAN7BJ03_9PEZI</name>
<reference evidence="4" key="1">
    <citation type="journal article" date="2023" name="Mol. Phylogenet. Evol.">
        <title>Genome-scale phylogeny and comparative genomics of the fungal order Sordariales.</title>
        <authorList>
            <person name="Hensen N."/>
            <person name="Bonometti L."/>
            <person name="Westerberg I."/>
            <person name="Brannstrom I.O."/>
            <person name="Guillou S."/>
            <person name="Cros-Aarteil S."/>
            <person name="Calhoun S."/>
            <person name="Haridas S."/>
            <person name="Kuo A."/>
            <person name="Mondo S."/>
            <person name="Pangilinan J."/>
            <person name="Riley R."/>
            <person name="LaButti K."/>
            <person name="Andreopoulos B."/>
            <person name="Lipzen A."/>
            <person name="Chen C."/>
            <person name="Yan M."/>
            <person name="Daum C."/>
            <person name="Ng V."/>
            <person name="Clum A."/>
            <person name="Steindorff A."/>
            <person name="Ohm R.A."/>
            <person name="Martin F."/>
            <person name="Silar P."/>
            <person name="Natvig D.O."/>
            <person name="Lalanne C."/>
            <person name="Gautier V."/>
            <person name="Ament-Velasquez S.L."/>
            <person name="Kruys A."/>
            <person name="Hutchinson M.I."/>
            <person name="Powell A.J."/>
            <person name="Barry K."/>
            <person name="Miller A.N."/>
            <person name="Grigoriev I.V."/>
            <person name="Debuchy R."/>
            <person name="Gladieux P."/>
            <person name="Hiltunen Thoren M."/>
            <person name="Johannesson H."/>
        </authorList>
    </citation>
    <scope>NUCLEOTIDE SEQUENCE</scope>
    <source>
        <strain evidence="4">CBS 990.96</strain>
    </source>
</reference>
<dbReference type="CDD" id="cd02440">
    <property type="entry name" value="AdoMet_MTases"/>
    <property type="match status" value="1"/>
</dbReference>
<dbReference type="Gene3D" id="3.40.50.150">
    <property type="entry name" value="Vaccinia Virus protein VP39"/>
    <property type="match status" value="1"/>
</dbReference>
<dbReference type="Gene3D" id="1.10.150.290">
    <property type="entry name" value="S-adenosyl-L-methionine-dependent methyltransferases"/>
    <property type="match status" value="1"/>
</dbReference>
<dbReference type="AlphaFoldDB" id="A0AAN7BJ03"/>
<dbReference type="PANTHER" id="PTHR43861:SF1">
    <property type="entry name" value="TRANS-ACONITATE 2-METHYLTRANSFERASE"/>
    <property type="match status" value="1"/>
</dbReference>
<sequence length="274" mass="30722">MSGNKEDWSPNQYLLFKQARGRAIDDLIAYLGRSLPTAPSRIIDLGCGPGNSTQCLVAQFPAAKISGVDSSPAMIDAAKQTLPSLEFSQADLASYNPPVSKDQEPTLLFSNAVFHWLPSNTRIPTISRLLRTLHHGGALALQVPDNFNEPSHRAMRETASSAEFASYYEGKPKPELDPIEPAAEFYNALRGDCEHVEIWQTHYQHVLENHGDMVEWVRGTGLMPFLSRLPENDAGDARGRFLEEYRKRLEEYYGVLKDGRVVLTYPRLFVVAFR</sequence>
<protein>
    <submittedName>
        <fullName evidence="4">Trans-aconitate 2-methyltransferase</fullName>
    </submittedName>
</protein>
<evidence type="ECO:0000313" key="5">
    <source>
        <dbReference type="Proteomes" id="UP001301958"/>
    </source>
</evidence>
<evidence type="ECO:0000259" key="3">
    <source>
        <dbReference type="Pfam" id="PF13649"/>
    </source>
</evidence>
<dbReference type="PANTHER" id="PTHR43861">
    <property type="entry name" value="TRANS-ACONITATE 2-METHYLTRANSFERASE-RELATED"/>
    <property type="match status" value="1"/>
</dbReference>
<evidence type="ECO:0000256" key="2">
    <source>
        <dbReference type="ARBA" id="ARBA00022679"/>
    </source>
</evidence>
<evidence type="ECO:0000313" key="4">
    <source>
        <dbReference type="EMBL" id="KAK4224172.1"/>
    </source>
</evidence>
<proteinExistence type="predicted"/>
<feature type="domain" description="Methyltransferase" evidence="3">
    <location>
        <begin position="42"/>
        <end position="137"/>
    </location>
</feature>
<gene>
    <name evidence="4" type="ORF">QBC38DRAFT_371611</name>
</gene>
<reference evidence="4" key="2">
    <citation type="submission" date="2023-05" db="EMBL/GenBank/DDBJ databases">
        <authorList>
            <consortium name="Lawrence Berkeley National Laboratory"/>
            <person name="Steindorff A."/>
            <person name="Hensen N."/>
            <person name="Bonometti L."/>
            <person name="Westerberg I."/>
            <person name="Brannstrom I.O."/>
            <person name="Guillou S."/>
            <person name="Cros-Aarteil S."/>
            <person name="Calhoun S."/>
            <person name="Haridas S."/>
            <person name="Kuo A."/>
            <person name="Mondo S."/>
            <person name="Pangilinan J."/>
            <person name="Riley R."/>
            <person name="Labutti K."/>
            <person name="Andreopoulos B."/>
            <person name="Lipzen A."/>
            <person name="Chen C."/>
            <person name="Yanf M."/>
            <person name="Daum C."/>
            <person name="Ng V."/>
            <person name="Clum A."/>
            <person name="Ohm R."/>
            <person name="Martin F."/>
            <person name="Silar P."/>
            <person name="Natvig D."/>
            <person name="Lalanne C."/>
            <person name="Gautier V."/>
            <person name="Ament-Velasquez S.L."/>
            <person name="Kruys A."/>
            <person name="Hutchinson M.I."/>
            <person name="Powell A.J."/>
            <person name="Barry K."/>
            <person name="Miller A.N."/>
            <person name="Grigoriev I.V."/>
            <person name="Debuchy R."/>
            <person name="Gladieux P."/>
            <person name="Thoren M.H."/>
            <person name="Johannesson H."/>
        </authorList>
    </citation>
    <scope>NUCLEOTIDE SEQUENCE</scope>
    <source>
        <strain evidence="4">CBS 990.96</strain>
    </source>
</reference>
<keyword evidence="1" id="KW-0489">Methyltransferase</keyword>
<comment type="caution">
    <text evidence="4">The sequence shown here is derived from an EMBL/GenBank/DDBJ whole genome shotgun (WGS) entry which is preliminary data.</text>
</comment>
<dbReference type="InterPro" id="IPR023149">
    <property type="entry name" value="Trans_acon_MeTrfase_C"/>
</dbReference>
<dbReference type="InterPro" id="IPR029063">
    <property type="entry name" value="SAM-dependent_MTases_sf"/>
</dbReference>
<keyword evidence="5" id="KW-1185">Reference proteome</keyword>
<dbReference type="Pfam" id="PF13649">
    <property type="entry name" value="Methyltransf_25"/>
    <property type="match status" value="1"/>
</dbReference>
<dbReference type="InterPro" id="IPR041698">
    <property type="entry name" value="Methyltransf_25"/>
</dbReference>
<organism evidence="4 5">
    <name type="scientific">Podospora fimiseda</name>
    <dbReference type="NCBI Taxonomy" id="252190"/>
    <lineage>
        <taxon>Eukaryota</taxon>
        <taxon>Fungi</taxon>
        <taxon>Dikarya</taxon>
        <taxon>Ascomycota</taxon>
        <taxon>Pezizomycotina</taxon>
        <taxon>Sordariomycetes</taxon>
        <taxon>Sordariomycetidae</taxon>
        <taxon>Sordariales</taxon>
        <taxon>Podosporaceae</taxon>
        <taxon>Podospora</taxon>
    </lineage>
</organism>
<dbReference type="GO" id="GO:0030798">
    <property type="term" value="F:trans-aconitate 2-methyltransferase activity"/>
    <property type="evidence" value="ECO:0007669"/>
    <property type="project" value="InterPro"/>
</dbReference>
<accession>A0AAN7BJ03</accession>
<dbReference type="EMBL" id="MU865401">
    <property type="protein sequence ID" value="KAK4224172.1"/>
    <property type="molecule type" value="Genomic_DNA"/>
</dbReference>
<dbReference type="Proteomes" id="UP001301958">
    <property type="component" value="Unassembled WGS sequence"/>
</dbReference>
<dbReference type="SUPFAM" id="SSF53335">
    <property type="entry name" value="S-adenosyl-L-methionine-dependent methyltransferases"/>
    <property type="match status" value="1"/>
</dbReference>